<feature type="transmembrane region" description="Helical" evidence="6">
    <location>
        <begin position="355"/>
        <end position="374"/>
    </location>
</feature>
<feature type="domain" description="ComEC/Rec2-related protein" evidence="7">
    <location>
        <begin position="235"/>
        <end position="502"/>
    </location>
</feature>
<evidence type="ECO:0000313" key="9">
    <source>
        <dbReference type="EMBL" id="KUG26108.1"/>
    </source>
</evidence>
<dbReference type="Pfam" id="PF03772">
    <property type="entry name" value="Competence"/>
    <property type="match status" value="1"/>
</dbReference>
<feature type="transmembrane region" description="Helical" evidence="6">
    <location>
        <begin position="29"/>
        <end position="47"/>
    </location>
</feature>
<comment type="subcellular location">
    <subcellularLocation>
        <location evidence="1">Cell membrane</location>
        <topology evidence="1">Multi-pass membrane protein</topology>
    </subcellularLocation>
</comment>
<evidence type="ECO:0000256" key="4">
    <source>
        <dbReference type="ARBA" id="ARBA00022989"/>
    </source>
</evidence>
<reference evidence="9" key="1">
    <citation type="journal article" date="2015" name="Proc. Natl. Acad. Sci. U.S.A.">
        <title>Networks of energetic and metabolic interactions define dynamics in microbial communities.</title>
        <authorList>
            <person name="Embree M."/>
            <person name="Liu J.K."/>
            <person name="Al-Bassam M.M."/>
            <person name="Zengler K."/>
        </authorList>
    </citation>
    <scope>NUCLEOTIDE SEQUENCE</scope>
</reference>
<feature type="transmembrane region" description="Helical" evidence="6">
    <location>
        <begin position="330"/>
        <end position="349"/>
    </location>
</feature>
<proteinExistence type="predicted"/>
<feature type="transmembrane region" description="Helical" evidence="6">
    <location>
        <begin position="457"/>
        <end position="476"/>
    </location>
</feature>
<dbReference type="InterPro" id="IPR036866">
    <property type="entry name" value="RibonucZ/Hydroxyglut_hydro"/>
</dbReference>
<gene>
    <name evidence="9" type="ORF">ASZ90_004052</name>
</gene>
<feature type="transmembrane region" description="Helical" evidence="6">
    <location>
        <begin position="507"/>
        <end position="527"/>
    </location>
</feature>
<dbReference type="InterPro" id="IPR004477">
    <property type="entry name" value="ComEC_N"/>
</dbReference>
<dbReference type="PANTHER" id="PTHR30619">
    <property type="entry name" value="DNA INTERNALIZATION/COMPETENCE PROTEIN COMEC/REC2"/>
    <property type="match status" value="1"/>
</dbReference>
<keyword evidence="5 6" id="KW-0472">Membrane</keyword>
<feature type="transmembrane region" description="Helical" evidence="6">
    <location>
        <begin position="421"/>
        <end position="445"/>
    </location>
</feature>
<feature type="domain" description="DUF4131" evidence="8">
    <location>
        <begin position="29"/>
        <end position="190"/>
    </location>
</feature>
<dbReference type="InterPro" id="IPR004797">
    <property type="entry name" value="Competence_ComEC/Rec2"/>
</dbReference>
<feature type="transmembrane region" description="Helical" evidence="6">
    <location>
        <begin position="256"/>
        <end position="278"/>
    </location>
</feature>
<keyword evidence="2" id="KW-1003">Cell membrane</keyword>
<dbReference type="SUPFAM" id="SSF56281">
    <property type="entry name" value="Metallo-hydrolase/oxidoreductase"/>
    <property type="match status" value="1"/>
</dbReference>
<feature type="transmembrane region" description="Helical" evidence="6">
    <location>
        <begin position="386"/>
        <end position="409"/>
    </location>
</feature>
<dbReference type="Pfam" id="PF13567">
    <property type="entry name" value="DUF4131"/>
    <property type="match status" value="1"/>
</dbReference>
<dbReference type="GO" id="GO:0030420">
    <property type="term" value="P:establishment of competence for transformation"/>
    <property type="evidence" value="ECO:0007669"/>
    <property type="project" value="InterPro"/>
</dbReference>
<accession>A0A0W8FZ52</accession>
<feature type="transmembrane region" description="Helical" evidence="6">
    <location>
        <begin position="306"/>
        <end position="323"/>
    </location>
</feature>
<evidence type="ECO:0000256" key="6">
    <source>
        <dbReference type="SAM" id="Phobius"/>
    </source>
</evidence>
<feature type="transmembrane region" description="Helical" evidence="6">
    <location>
        <begin position="283"/>
        <end position="300"/>
    </location>
</feature>
<dbReference type="InterPro" id="IPR052159">
    <property type="entry name" value="Competence_DNA_uptake"/>
</dbReference>
<dbReference type="NCBIfam" id="TIGR00360">
    <property type="entry name" value="ComEC_N-term"/>
    <property type="match status" value="1"/>
</dbReference>
<organism evidence="9">
    <name type="scientific">hydrocarbon metagenome</name>
    <dbReference type="NCBI Taxonomy" id="938273"/>
    <lineage>
        <taxon>unclassified sequences</taxon>
        <taxon>metagenomes</taxon>
        <taxon>ecological metagenomes</taxon>
    </lineage>
</organism>
<evidence type="ECO:0000256" key="3">
    <source>
        <dbReference type="ARBA" id="ARBA00022692"/>
    </source>
</evidence>
<dbReference type="Gene3D" id="3.60.15.10">
    <property type="entry name" value="Ribonuclease Z/Hydroxyacylglutathione hydrolase-like"/>
    <property type="match status" value="1"/>
</dbReference>
<sequence>MSDYPLIKFVTAFIFGLILSSFLEVSLEILIALFIIFLISSIILFFFKNSTANIFSTASIFIAVILIGLIYISADKISEPTYLFEDKFIKNVLVDGRVEQIELPGKKLVLNVNVDKTIKGNSIVEHQYNIICNLSYDEEIIHKILGKLSPGNRIVVLGNLLIPPNQKNPGEFDYREYLKGKNISAMFNSYSPMDFVIVDYEKNLLTSLIFDARYAVALKLKELYSEKTAGLLKGLLLADRSEIGYDIKEGFVKSGVIHVLAVSGLHVGFIVLILVFLLGRFNIYLRITFTIIGLLAFMIITGLPPSVTRATIMAVLLLISYLRSNKQNNFNTLALAAFIILIFDPTQIFNPGFQLSFSAVFSIFVFYPKISKVINDRNITNKLLRYVLLFVGLSLAAQIGTIPFTIYYFEKLSLISLAANLFVIPMIGIILGWGIVTIIIGSFSLELAYLISLTNEFIVEMLFSIVNFLSLLSISHLSLPNYSIWDGAVYLILLTVFTIYFRKLITLTAKSIFVILIAANLLVWSNVDNKKLMPDGKLSVLFVDVGNSESAIIKFPNKKTAVVNFGGGSDNYNAGDAVLIPLLNRLGIDKINYGIISHLNRNKYLGIIPFIENNLIDTLFIPNVYGSDIELELFLNYLNDKKIILQYINKIKIIAGNSKIYLLDELLKSEYAYFNPMNRSTPVKLQYGKNSILLMAGIEKRGEALLLENKNAFLKSDVIQIANYGSNISTSNELLQEVNPLYSIINVGLGNFMEYPSEEVLGLISQNNIKLFRTDNDGAILFISDGDKIEFVDWRMM</sequence>
<keyword evidence="3 6" id="KW-0812">Transmembrane</keyword>
<dbReference type="PANTHER" id="PTHR30619:SF1">
    <property type="entry name" value="RECOMBINATION PROTEIN 2"/>
    <property type="match status" value="1"/>
</dbReference>
<dbReference type="AlphaFoldDB" id="A0A0W8FZ52"/>
<dbReference type="EMBL" id="LNQE01000533">
    <property type="protein sequence ID" value="KUG26108.1"/>
    <property type="molecule type" value="Genomic_DNA"/>
</dbReference>
<name>A0A0W8FZ52_9ZZZZ</name>
<feature type="transmembrane region" description="Helical" evidence="6">
    <location>
        <begin position="482"/>
        <end position="500"/>
    </location>
</feature>
<evidence type="ECO:0000256" key="2">
    <source>
        <dbReference type="ARBA" id="ARBA00022475"/>
    </source>
</evidence>
<dbReference type="GO" id="GO:0005886">
    <property type="term" value="C:plasma membrane"/>
    <property type="evidence" value="ECO:0007669"/>
    <property type="project" value="UniProtKB-SubCell"/>
</dbReference>
<feature type="transmembrane region" description="Helical" evidence="6">
    <location>
        <begin position="54"/>
        <end position="74"/>
    </location>
</feature>
<evidence type="ECO:0000256" key="1">
    <source>
        <dbReference type="ARBA" id="ARBA00004651"/>
    </source>
</evidence>
<evidence type="ECO:0000259" key="8">
    <source>
        <dbReference type="Pfam" id="PF13567"/>
    </source>
</evidence>
<evidence type="ECO:0000256" key="5">
    <source>
        <dbReference type="ARBA" id="ARBA00023136"/>
    </source>
</evidence>
<evidence type="ECO:0000259" key="7">
    <source>
        <dbReference type="Pfam" id="PF03772"/>
    </source>
</evidence>
<dbReference type="InterPro" id="IPR025405">
    <property type="entry name" value="DUF4131"/>
</dbReference>
<protein>
    <submittedName>
        <fullName evidence="9">Uncharacterized protein</fullName>
    </submittedName>
</protein>
<comment type="caution">
    <text evidence="9">The sequence shown here is derived from an EMBL/GenBank/DDBJ whole genome shotgun (WGS) entry which is preliminary data.</text>
</comment>
<keyword evidence="4 6" id="KW-1133">Transmembrane helix</keyword>
<dbReference type="NCBIfam" id="TIGR00361">
    <property type="entry name" value="ComEC_Rec2"/>
    <property type="match status" value="1"/>
</dbReference>